<dbReference type="SUPFAM" id="SSF81321">
    <property type="entry name" value="Family A G protein-coupled receptor-like"/>
    <property type="match status" value="1"/>
</dbReference>
<organism evidence="9 11">
    <name type="scientific">Rotaria socialis</name>
    <dbReference type="NCBI Taxonomy" id="392032"/>
    <lineage>
        <taxon>Eukaryota</taxon>
        <taxon>Metazoa</taxon>
        <taxon>Spiralia</taxon>
        <taxon>Gnathifera</taxon>
        <taxon>Rotifera</taxon>
        <taxon>Eurotatoria</taxon>
        <taxon>Bdelloidea</taxon>
        <taxon>Philodinida</taxon>
        <taxon>Philodinidae</taxon>
        <taxon>Rotaria</taxon>
    </lineage>
</organism>
<dbReference type="Proteomes" id="UP000663833">
    <property type="component" value="Unassembled WGS sequence"/>
</dbReference>
<dbReference type="Proteomes" id="UP000663862">
    <property type="component" value="Unassembled WGS sequence"/>
</dbReference>
<dbReference type="Gene3D" id="1.20.1070.10">
    <property type="entry name" value="Rhodopsin 7-helix transmembrane proteins"/>
    <property type="match status" value="1"/>
</dbReference>
<evidence type="ECO:0000256" key="5">
    <source>
        <dbReference type="SAM" id="Phobius"/>
    </source>
</evidence>
<evidence type="ECO:0000256" key="3">
    <source>
        <dbReference type="ARBA" id="ARBA00022989"/>
    </source>
</evidence>
<name>A0A821BAV0_9BILA</name>
<feature type="domain" description="G-protein coupled receptors family 1 profile" evidence="6">
    <location>
        <begin position="28"/>
        <end position="259"/>
    </location>
</feature>
<dbReference type="EMBL" id="CAJOBQ010007451">
    <property type="protein sequence ID" value="CAF4682783.1"/>
    <property type="molecule type" value="Genomic_DNA"/>
</dbReference>
<keyword evidence="4 5" id="KW-0472">Membrane</keyword>
<evidence type="ECO:0000256" key="1">
    <source>
        <dbReference type="ARBA" id="ARBA00004370"/>
    </source>
</evidence>
<dbReference type="EMBL" id="CAJNYD010004016">
    <property type="protein sequence ID" value="CAF3562289.1"/>
    <property type="molecule type" value="Genomic_DNA"/>
</dbReference>
<gene>
    <name evidence="8" type="ORF">FME351_LOCUS23849</name>
    <name evidence="9" type="ORF">HFQ381_LOCUS32727</name>
    <name evidence="7" type="ORF">LUA448_LOCUS28518</name>
    <name evidence="10" type="ORF">TSG867_LOCUS32464</name>
</gene>
<evidence type="ECO:0000313" key="11">
    <source>
        <dbReference type="Proteomes" id="UP000663851"/>
    </source>
</evidence>
<evidence type="ECO:0000259" key="6">
    <source>
        <dbReference type="PROSITE" id="PS50262"/>
    </source>
</evidence>
<evidence type="ECO:0000313" key="9">
    <source>
        <dbReference type="EMBL" id="CAF4585093.1"/>
    </source>
</evidence>
<accession>A0A821BAV0</accession>
<dbReference type="GO" id="GO:0016020">
    <property type="term" value="C:membrane"/>
    <property type="evidence" value="ECO:0007669"/>
    <property type="project" value="UniProtKB-SubCell"/>
</dbReference>
<evidence type="ECO:0000313" key="10">
    <source>
        <dbReference type="EMBL" id="CAF4682783.1"/>
    </source>
</evidence>
<dbReference type="EMBL" id="CAJNYU010003125">
    <property type="protein sequence ID" value="CAF3638833.1"/>
    <property type="molecule type" value="Genomic_DNA"/>
</dbReference>
<dbReference type="Proteomes" id="UP000663851">
    <property type="component" value="Unassembled WGS sequence"/>
</dbReference>
<comment type="caution">
    <text evidence="9">The sequence shown here is derived from an EMBL/GenBank/DDBJ whole genome shotgun (WGS) entry which is preliminary data.</text>
</comment>
<feature type="transmembrane region" description="Helical" evidence="5">
    <location>
        <begin position="91"/>
        <end position="110"/>
    </location>
</feature>
<evidence type="ECO:0000313" key="7">
    <source>
        <dbReference type="EMBL" id="CAF3562289.1"/>
    </source>
</evidence>
<dbReference type="EMBL" id="CAJOBO010008561">
    <property type="protein sequence ID" value="CAF4585093.1"/>
    <property type="molecule type" value="Genomic_DNA"/>
</dbReference>
<reference evidence="9" key="1">
    <citation type="submission" date="2021-02" db="EMBL/GenBank/DDBJ databases">
        <authorList>
            <person name="Nowell W R."/>
        </authorList>
    </citation>
    <scope>NUCLEOTIDE SEQUENCE</scope>
</reference>
<protein>
    <recommendedName>
        <fullName evidence="6">G-protein coupled receptors family 1 profile domain-containing protein</fullName>
    </recommendedName>
</protein>
<keyword evidence="2 5" id="KW-0812">Transmembrane</keyword>
<dbReference type="InterPro" id="IPR017452">
    <property type="entry name" value="GPCR_Rhodpsn_7TM"/>
</dbReference>
<evidence type="ECO:0000256" key="4">
    <source>
        <dbReference type="ARBA" id="ARBA00023136"/>
    </source>
</evidence>
<evidence type="ECO:0000313" key="8">
    <source>
        <dbReference type="EMBL" id="CAF3638833.1"/>
    </source>
</evidence>
<feature type="transmembrane region" description="Helical" evidence="5">
    <location>
        <begin position="6"/>
        <end position="28"/>
    </location>
</feature>
<dbReference type="AlphaFoldDB" id="A0A821BAV0"/>
<sequence length="259" mass="29066">MPNVQLLVIIQHINIYIVFFAANISTIGSIRHIITFTCLKKYRIISNSVFLAGASLAEQLTIIDLLFPQSIGYVTGHNPRVMSSLLCKISSVLYNGGGVFALECLYLAAIDRYLQTCRSAVKWQWMTLKRALLLLCIFAFLSIGLGLPFGIFRDAVPNIGQCDFINAKFARLFFYFYAIIGIISPAAILVVFGYLTWRNGQQTQQRQTTGQNSNNIAQQPTRMILIQTTSIVISAVAEFSPSKIREFCSFINYVIFFLS</sequence>
<dbReference type="InterPro" id="IPR000276">
    <property type="entry name" value="GPCR_Rhodpsn"/>
</dbReference>
<feature type="transmembrane region" description="Helical" evidence="5">
    <location>
        <begin position="172"/>
        <end position="197"/>
    </location>
</feature>
<evidence type="ECO:0000256" key="2">
    <source>
        <dbReference type="ARBA" id="ARBA00022692"/>
    </source>
</evidence>
<dbReference type="PROSITE" id="PS50262">
    <property type="entry name" value="G_PROTEIN_RECEP_F1_2"/>
    <property type="match status" value="1"/>
</dbReference>
<proteinExistence type="predicted"/>
<dbReference type="Proteomes" id="UP000663869">
    <property type="component" value="Unassembled WGS sequence"/>
</dbReference>
<keyword evidence="3 5" id="KW-1133">Transmembrane helix</keyword>
<dbReference type="GO" id="GO:0004930">
    <property type="term" value="F:G protein-coupled receptor activity"/>
    <property type="evidence" value="ECO:0007669"/>
    <property type="project" value="InterPro"/>
</dbReference>
<dbReference type="Pfam" id="PF00001">
    <property type="entry name" value="7tm_1"/>
    <property type="match status" value="1"/>
</dbReference>
<comment type="subcellular location">
    <subcellularLocation>
        <location evidence="1">Membrane</location>
    </subcellularLocation>
</comment>
<feature type="transmembrane region" description="Helical" evidence="5">
    <location>
        <begin position="131"/>
        <end position="152"/>
    </location>
</feature>